<proteinExistence type="predicted"/>
<gene>
    <name evidence="2" type="ORF">PAESOLCIP111_03197</name>
</gene>
<accession>A0A916NXP1</accession>
<evidence type="ECO:0000313" key="3">
    <source>
        <dbReference type="Proteomes" id="UP000693672"/>
    </source>
</evidence>
<name>A0A916NXP1_9BACL</name>
<keyword evidence="3" id="KW-1185">Reference proteome</keyword>
<sequence length="109" mass="12326">MYPDDGANRAKLHILNSLARSQRALAKIIEIMADTAENTKAGQTLIDQIDAISRYQRQIAGKMIGIRFRRKTFGRPGKPWIHPMATAGSPVNRRHDPERDTREDNTMNA</sequence>
<evidence type="ECO:0000313" key="2">
    <source>
        <dbReference type="EMBL" id="CAG7630499.1"/>
    </source>
</evidence>
<reference evidence="2" key="1">
    <citation type="submission" date="2021-06" db="EMBL/GenBank/DDBJ databases">
        <authorList>
            <person name="Criscuolo A."/>
        </authorList>
    </citation>
    <scope>NUCLEOTIDE SEQUENCE</scope>
    <source>
        <strain evidence="2">CIP111600</strain>
    </source>
</reference>
<feature type="region of interest" description="Disordered" evidence="1">
    <location>
        <begin position="75"/>
        <end position="109"/>
    </location>
</feature>
<protein>
    <submittedName>
        <fullName evidence="2">Uncharacterized protein</fullName>
    </submittedName>
</protein>
<dbReference type="AlphaFoldDB" id="A0A916NXP1"/>
<feature type="compositionally biased region" description="Basic and acidic residues" evidence="1">
    <location>
        <begin position="93"/>
        <end position="109"/>
    </location>
</feature>
<comment type="caution">
    <text evidence="2">The sequence shown here is derived from an EMBL/GenBank/DDBJ whole genome shotgun (WGS) entry which is preliminary data.</text>
</comment>
<dbReference type="EMBL" id="CAJVAS010000013">
    <property type="protein sequence ID" value="CAG7630499.1"/>
    <property type="molecule type" value="Genomic_DNA"/>
</dbReference>
<dbReference type="Proteomes" id="UP000693672">
    <property type="component" value="Unassembled WGS sequence"/>
</dbReference>
<dbReference type="RefSeq" id="WP_218092960.1">
    <property type="nucleotide sequence ID" value="NZ_CAJVAS010000013.1"/>
</dbReference>
<evidence type="ECO:0000256" key="1">
    <source>
        <dbReference type="SAM" id="MobiDB-lite"/>
    </source>
</evidence>
<organism evidence="2 3">
    <name type="scientific">Paenibacillus solanacearum</name>
    <dbReference type="NCBI Taxonomy" id="2048548"/>
    <lineage>
        <taxon>Bacteria</taxon>
        <taxon>Bacillati</taxon>
        <taxon>Bacillota</taxon>
        <taxon>Bacilli</taxon>
        <taxon>Bacillales</taxon>
        <taxon>Paenibacillaceae</taxon>
        <taxon>Paenibacillus</taxon>
    </lineage>
</organism>